<gene>
    <name evidence="2" type="ORF">SAMN02799620_05206</name>
</gene>
<dbReference type="STRING" id="1502745.SAMN02799620_05206"/>
<proteinExistence type="predicted"/>
<dbReference type="AlphaFoldDB" id="A0A1G4WWQ1"/>
<protein>
    <submittedName>
        <fullName evidence="2">FhuF 2Fe-2S C-terminal domain-containing protein</fullName>
    </submittedName>
</protein>
<dbReference type="GO" id="GO:0051537">
    <property type="term" value="F:2 iron, 2 sulfur cluster binding"/>
    <property type="evidence" value="ECO:0007669"/>
    <property type="project" value="InterPro"/>
</dbReference>
<organism evidence="2 3">
    <name type="scientific">Mycolicibacterium fluoranthenivorans</name>
    <dbReference type="NCBI Taxonomy" id="258505"/>
    <lineage>
        <taxon>Bacteria</taxon>
        <taxon>Bacillati</taxon>
        <taxon>Actinomycetota</taxon>
        <taxon>Actinomycetes</taxon>
        <taxon>Mycobacteriales</taxon>
        <taxon>Mycobacteriaceae</taxon>
        <taxon>Mycolicibacterium</taxon>
    </lineage>
</organism>
<dbReference type="EMBL" id="FMUB01000013">
    <property type="protein sequence ID" value="SCX31098.1"/>
    <property type="molecule type" value="Genomic_DNA"/>
</dbReference>
<dbReference type="Proteomes" id="UP000199707">
    <property type="component" value="Unassembled WGS sequence"/>
</dbReference>
<reference evidence="3" key="1">
    <citation type="submission" date="2016-10" db="EMBL/GenBank/DDBJ databases">
        <authorList>
            <person name="Varghese N."/>
            <person name="Submissions S."/>
        </authorList>
    </citation>
    <scope>NUCLEOTIDE SEQUENCE [LARGE SCALE GENOMIC DNA]</scope>
    <source>
        <strain evidence="3">UNC267MFSha1.1M11</strain>
    </source>
</reference>
<sequence>MNASPAPAGRDDGAGYLAELAELGEYFALPVHNGDEWLPLPELFADATLSDHVQRTRLAIAAATGCPSGQIPLRVAASSFQLGVAARLLSPVIGSAVCFGVVPVLDERSVRWQPSGTHTPRFAIAGAVWTSTPDLPAAARVIAASAVSALTSLGATLSVLTSLSARITSGNITSAANGAVTVLGLSRPDRVMRGRALVRALLDTAALTGTGGFRDGHFVRRSCCLYYQVPQSGLCGDCVLAVPTASHPGSRS</sequence>
<evidence type="ECO:0000313" key="2">
    <source>
        <dbReference type="EMBL" id="SCX31098.1"/>
    </source>
</evidence>
<evidence type="ECO:0000313" key="3">
    <source>
        <dbReference type="Proteomes" id="UP000199707"/>
    </source>
</evidence>
<name>A0A1G4WWQ1_9MYCO</name>
<dbReference type="Pfam" id="PF11575">
    <property type="entry name" value="FhuF_C"/>
    <property type="match status" value="1"/>
</dbReference>
<dbReference type="InterPro" id="IPR024726">
    <property type="entry name" value="FhuF_C"/>
</dbReference>
<evidence type="ECO:0000259" key="1">
    <source>
        <dbReference type="Pfam" id="PF11575"/>
    </source>
</evidence>
<accession>A0A1G4WWQ1</accession>
<feature type="domain" description="Ferric siderophore reductase C-terminal" evidence="1">
    <location>
        <begin position="220"/>
        <end position="240"/>
    </location>
</feature>
<dbReference type="RefSeq" id="WP_090363102.1">
    <property type="nucleotide sequence ID" value="NZ_FMUB01000013.1"/>
</dbReference>